<evidence type="ECO:0000256" key="9">
    <source>
        <dbReference type="PROSITE-ProRule" id="PRU00266"/>
    </source>
</evidence>
<feature type="domain" description="A to I editase" evidence="12">
    <location>
        <begin position="2282"/>
        <end position="2607"/>
    </location>
</feature>
<dbReference type="InterPro" id="IPR014720">
    <property type="entry name" value="dsRBD_dom"/>
</dbReference>
<dbReference type="GO" id="GO:0030154">
    <property type="term" value="P:cell differentiation"/>
    <property type="evidence" value="ECO:0007669"/>
    <property type="project" value="UniProtKB-KW"/>
</dbReference>
<evidence type="ECO:0000256" key="6">
    <source>
        <dbReference type="ARBA" id="ARBA00023242"/>
    </source>
</evidence>
<evidence type="ECO:0000313" key="13">
    <source>
        <dbReference type="EMBL" id="KYO47384.1"/>
    </source>
</evidence>
<keyword evidence="4" id="KW-0744">Spermatogenesis</keyword>
<protein>
    <recommendedName>
        <fullName evidence="8">Adenosine deaminase domain-containing protein 1</fullName>
    </recommendedName>
</protein>
<dbReference type="PANTHER" id="PTHR31640:SF1">
    <property type="entry name" value="BRIDGE-LIKE LIPID TRANSFER PROTEIN FAMILY MEMBER 1"/>
    <property type="match status" value="1"/>
</dbReference>
<dbReference type="CDD" id="cd19905">
    <property type="entry name" value="DSRM_ADAD1"/>
    <property type="match status" value="1"/>
</dbReference>
<feature type="compositionally biased region" description="Polar residues" evidence="10">
    <location>
        <begin position="1"/>
        <end position="25"/>
    </location>
</feature>
<dbReference type="Proteomes" id="UP000050525">
    <property type="component" value="Unassembled WGS sequence"/>
</dbReference>
<evidence type="ECO:0000256" key="1">
    <source>
        <dbReference type="ARBA" id="ARBA00004123"/>
    </source>
</evidence>
<dbReference type="GO" id="GO:0007283">
    <property type="term" value="P:spermatogenesis"/>
    <property type="evidence" value="ECO:0007669"/>
    <property type="project" value="UniProtKB-KW"/>
</dbReference>
<reference evidence="13 14" key="1">
    <citation type="journal article" date="2012" name="Genome Biol.">
        <title>Sequencing three crocodilian genomes to illuminate the evolution of archosaurs and amniotes.</title>
        <authorList>
            <person name="St John J.A."/>
            <person name="Braun E.L."/>
            <person name="Isberg S.R."/>
            <person name="Miles L.G."/>
            <person name="Chong A.Y."/>
            <person name="Gongora J."/>
            <person name="Dalzell P."/>
            <person name="Moran C."/>
            <person name="Bed'hom B."/>
            <person name="Abzhanov A."/>
            <person name="Burgess S.C."/>
            <person name="Cooksey A.M."/>
            <person name="Castoe T.A."/>
            <person name="Crawford N.G."/>
            <person name="Densmore L.D."/>
            <person name="Drew J.C."/>
            <person name="Edwards S.V."/>
            <person name="Faircloth B.C."/>
            <person name="Fujita M.K."/>
            <person name="Greenwold M.J."/>
            <person name="Hoffmann F.G."/>
            <person name="Howard J.M."/>
            <person name="Iguchi T."/>
            <person name="Janes D.E."/>
            <person name="Khan S.Y."/>
            <person name="Kohno S."/>
            <person name="de Koning A.J."/>
            <person name="Lance S.L."/>
            <person name="McCarthy F.M."/>
            <person name="McCormack J.E."/>
            <person name="Merchant M.E."/>
            <person name="Peterson D.G."/>
            <person name="Pollock D.D."/>
            <person name="Pourmand N."/>
            <person name="Raney B.J."/>
            <person name="Roessler K.A."/>
            <person name="Sanford J.R."/>
            <person name="Sawyer R.H."/>
            <person name="Schmidt C.J."/>
            <person name="Triplett E.W."/>
            <person name="Tuberville T.D."/>
            <person name="Venegas-Anaya M."/>
            <person name="Howard J.T."/>
            <person name="Jarvis E.D."/>
            <person name="Guillette L.J.Jr."/>
            <person name="Glenn T.C."/>
            <person name="Green R.E."/>
            <person name="Ray D.A."/>
        </authorList>
    </citation>
    <scope>NUCLEOTIDE SEQUENCE [LARGE SCALE GENOMIC DNA]</scope>
    <source>
        <strain evidence="13">KSC_2009_1</strain>
    </source>
</reference>
<keyword evidence="6" id="KW-0539">Nucleus</keyword>
<name>A0A151PEK0_ALLMI</name>
<evidence type="ECO:0000256" key="2">
    <source>
        <dbReference type="ARBA" id="ARBA00022473"/>
    </source>
</evidence>
<keyword evidence="2" id="KW-0217">Developmental protein</keyword>
<evidence type="ECO:0000259" key="11">
    <source>
        <dbReference type="PROSITE" id="PS50137"/>
    </source>
</evidence>
<dbReference type="GO" id="GO:0098793">
    <property type="term" value="C:presynapse"/>
    <property type="evidence" value="ECO:0007669"/>
    <property type="project" value="GOC"/>
</dbReference>
<feature type="compositionally biased region" description="Basic and acidic residues" evidence="10">
    <location>
        <begin position="923"/>
        <end position="945"/>
    </location>
</feature>
<dbReference type="PANTHER" id="PTHR31640">
    <property type="entry name" value="TRANSMEMBRANE PROTEIN KIAA1109"/>
    <property type="match status" value="1"/>
</dbReference>
<dbReference type="SMART" id="SM00552">
    <property type="entry name" value="ADEAMc"/>
    <property type="match status" value="1"/>
</dbReference>
<dbReference type="InterPro" id="IPR002466">
    <property type="entry name" value="A_deamin"/>
</dbReference>
<dbReference type="EMBL" id="AKHW03000422">
    <property type="protein sequence ID" value="KYO47384.1"/>
    <property type="molecule type" value="Genomic_DNA"/>
</dbReference>
<dbReference type="InterPro" id="IPR056742">
    <property type="entry name" value="BLTP1_C"/>
</dbReference>
<dbReference type="SMART" id="SM00358">
    <property type="entry name" value="DSRM"/>
    <property type="match status" value="1"/>
</dbReference>
<dbReference type="InterPro" id="IPR033616">
    <property type="entry name" value="BLTP1"/>
</dbReference>
<dbReference type="InterPro" id="IPR056741">
    <property type="entry name" value="BLTP1_M"/>
</dbReference>
<evidence type="ECO:0000259" key="12">
    <source>
        <dbReference type="PROSITE" id="PS50141"/>
    </source>
</evidence>
<evidence type="ECO:0000313" key="14">
    <source>
        <dbReference type="Proteomes" id="UP000050525"/>
    </source>
</evidence>
<comment type="subcellular location">
    <subcellularLocation>
        <location evidence="1">Nucleus</location>
    </subcellularLocation>
</comment>
<feature type="region of interest" description="Disordered" evidence="10">
    <location>
        <begin position="1161"/>
        <end position="1220"/>
    </location>
</feature>
<feature type="region of interest" description="Disordered" evidence="10">
    <location>
        <begin position="923"/>
        <end position="952"/>
    </location>
</feature>
<keyword evidence="5 9" id="KW-0694">RNA-binding</keyword>
<evidence type="ECO:0000256" key="4">
    <source>
        <dbReference type="ARBA" id="ARBA00022871"/>
    </source>
</evidence>
<keyword evidence="3" id="KW-0221">Differentiation</keyword>
<dbReference type="Pfam" id="PF25039">
    <property type="entry name" value="BLTP1_M"/>
    <property type="match status" value="1"/>
</dbReference>
<comment type="similarity">
    <text evidence="7">Belongs to the ADAD family.</text>
</comment>
<feature type="compositionally biased region" description="Polar residues" evidence="10">
    <location>
        <begin position="39"/>
        <end position="54"/>
    </location>
</feature>
<accession>A0A151PEK0</accession>
<feature type="region of interest" description="Disordered" evidence="10">
    <location>
        <begin position="603"/>
        <end position="623"/>
    </location>
</feature>
<dbReference type="GO" id="GO:0004000">
    <property type="term" value="F:adenosine deaminase activity"/>
    <property type="evidence" value="ECO:0007669"/>
    <property type="project" value="InterPro"/>
</dbReference>
<feature type="region of interest" description="Disordered" evidence="10">
    <location>
        <begin position="815"/>
        <end position="865"/>
    </location>
</feature>
<evidence type="ECO:0000256" key="8">
    <source>
        <dbReference type="ARBA" id="ARBA00067842"/>
    </source>
</evidence>
<evidence type="ECO:0000256" key="3">
    <source>
        <dbReference type="ARBA" id="ARBA00022782"/>
    </source>
</evidence>
<feature type="compositionally biased region" description="Polar residues" evidence="10">
    <location>
        <begin position="1161"/>
        <end position="1186"/>
    </location>
</feature>
<sequence length="2609" mass="288970">MMVRSSHQLSKQISDLIRQPSTAPQSAKEDIATPLPSEKTPTSVNQTPVETNEFPQLPEGLEKKPIVLKFSAMIDGIAIGAALLPSLKAEYKMGRMRSHGMTGAQTRFTFELPNHRLRFTSKVSATDMSTIPPSASLNLPPVTMSGKYVMEEHDTYSDHIWSIDELPTKQGYYLQGNYLRCVAEVGSFEHNLTTDLLNHLVFVQKVFMKEVNEVIQKVSGGEQPIPLWNEHDGTTDGEKPKILLYSLSLQFKGIQVTATTPSMRAVRFETGLIELELSNRLQTKAMPGSTSYLKLFGKCQVDLNLALGQIVKHQVYEEAGSDFHQVAYFKTRIGLRNALREEISGSSDREAVLITLNRPIVFAQPVAFDRAVLFWLNYKAAYDNWNEQRLALHKDIHMATKEVVDMLPGIQQTSAQAFGTLFLQLTVNDLGICLPITNAPQSNHTADLDTGSALVLTIESTLITACSSESLVSKGHFKNFCIRFADGFETSWDDWKPEIRGDLVMNACVVPDGTYEVCSRTTGQAAAESSSAGTWTLNVLWKMCGIDVHMDPNIGKRLNALGNTLTTLTGEEDVDDIADLNSVNIADLSDEDEVDTMSPTIHAENVDHRRQGTSSSQGGEQRGRKFVKRLVDIRELNEQAKVIDDLKKLGASEGTINQEIQRYQQLESVAVNDIRRDVRKKLRRSSMRAASLKDKWGLGYKPSYNRSKSISASGRPPLKRMDRASSRLGDNEELPEIRVDAASPGPRVTFNIQDPSNKRVLGNAQQSSCPREGYFQFPEETELDLLSVTIDGPSHYSSPSEGSCSVFNSPKTPVVYSPSIPFQPEEGRRDDSLSSTSEDSEKDDDHEREKPYFYRKPQNTSRKKATGFAAVHQLFTERWPTAPTNRNVTGTTTERNIDFELDIRVEIDCGKCVLHPTTLQQEHDDISLRRSYDRSSRSLDQESPSKKKKFQTNYASTTHLLAGKKVPSSLQTKSSDLETTVFYIPGVDVKLHYNSKTLKTESPNTSRGSSLPRTLSKESKLYAKGKGSGGVKTAKLYAWVALQSLPEEMVISPCLLDFLEKALETIPITPIERNYTAVSSQDDDIGQFDMQDTLEESTTSLVSSSTSAYSSFPVDVVVYVRVQPSQIKFSCLPVSRVECMLKLPSLDLVFSSNRGELESLGTTYPTENVSVGGCTSQSGSKSSVNKTGIPGSSPGLGSPLGRTRHSSSQSDLTSSSSSSSGLSFTACMSDFSLYVFHPYGAGKQKSAVTGLTPGSGALGNVDEEPTSVTGRKDSLSINLEFVKVSLSRIRRSGGASFFESPSASKTTSKMDTTLINISAVCDIGSASFKYDMRRLSEILAFPRAWYRRSIARRLFLGDQTINMPVASGPGTPDSIEGVSQHLSPESSRKAYCRTWEQPSQSASFTHMAQSPNVFNEHNANNSMSPGTASHSLKSPAATRSRSVSDSSVPQRDTLSKTSTPFNKSNKAGSQQGAPWETLVVFAMNLKQLNVQMNMSNVMGNTTWTTSGLKSQGRLSVGSNRDREISMSVGLGRSQLDSRGGVVGGTIDVNALEMVAHISEHPNQQPSHKIQITMGSTEARVDYMGSSILMGIFSNADLKLQDEWKVNLYNTIDSSMSDKSEIFVHGDLKWDIFQVMISRSTTPDLIKIGMKLQEFFTQQFDTSKRALSTWGPVPYLPPKTIPNNIERSSHEQLLDAAHHRHWPGVLKVVSGCHISLFQIPLPEDGMQFGGSMSLHGNHMTLACFHGPNFRSKSWALFHLEEPNIAFWTEAQKIWEDGSSEHSTYVVQTLDFHLGHNTMVTKPCGALESPMATITKITRRRHENPPHGVASVKEWFNYVTATRNEELNLLRNVDANNPESSTTVKSSSLLSGFRGGSSYNHETETIFALPRMQLDFKSIHVQEPQEPSLQDTSVKPKVECSVVTEFTDHICVTMDAELIMFLHDLVSAYLKEKEKAIFPPRILSTRPGQKSPVSVLDESSSERETEDGIAYTTVDWREFMCNTWHLEPTLRLISWTGRKIDPVGVDYILQKLGFHHARTTIPKWLQRGVMDPLDKVLSVLIKKLAAVGWKGGSRGLEAGLPWRSPRALRPQAGQIQENLYFKGAQPAPNILLPPKKIPKEFIVKYKRGEINPVSALHQFAQMQRVQLDLKETVATGNILGSYFAFCAVIDGVQYKTGLGQSKKESKSNAAKLALDELLQLEDTEPKVLDNSGPPRIPAEPRISSGPTCVAEFHYEGRHLVYEKISQAVKQAFNSLIAKYPVFQSCSSSLAAFIIEKAGQPEVVAIGTGEYNYSQCFHPDGRVLHDSHAIVTARRSLLRYFYRHLLLFYSKNTALTEKSVFCMEPASSLLTLKQNINIFLYLNQLPKGSAQIKSQLRLNPNSISAFEANEELSLHVAVEGKIYLTFYCPSEVAYRVNSMSASDKLTKWEVLGVQGALLSHFIQPVYLSGILVGDGNCSNTRGLEIAVKQRVDDALTSELPMFYLVNRPHISLVTATHPVEVDVENRCLSVNWSQGDTSLEVVDGLSGKITESSPFKSGASMASRLCKAAMLSRFHLLSKEAKRDDLLGICTYEAKIKSASYQEAKKLLKTYLEQHGYGSWIVKSPRIEQFTM</sequence>
<dbReference type="Pfam" id="PF25040">
    <property type="entry name" value="BLTP1_C"/>
    <property type="match status" value="2"/>
</dbReference>
<evidence type="ECO:0000256" key="10">
    <source>
        <dbReference type="SAM" id="MobiDB-lite"/>
    </source>
</evidence>
<dbReference type="Gene3D" id="3.30.160.20">
    <property type="match status" value="1"/>
</dbReference>
<feature type="region of interest" description="Disordered" evidence="10">
    <location>
        <begin position="1413"/>
        <end position="1472"/>
    </location>
</feature>
<dbReference type="Pfam" id="PF02137">
    <property type="entry name" value="A_deamin"/>
    <property type="match status" value="1"/>
</dbReference>
<dbReference type="GO" id="GO:0048488">
    <property type="term" value="P:synaptic vesicle endocytosis"/>
    <property type="evidence" value="ECO:0007669"/>
    <property type="project" value="TreeGrafter"/>
</dbReference>
<comment type="caution">
    <text evidence="13">The sequence shown here is derived from an EMBL/GenBank/DDBJ whole genome shotgun (WGS) entry which is preliminary data.</text>
</comment>
<feature type="region of interest" description="Disordered" evidence="10">
    <location>
        <begin position="705"/>
        <end position="771"/>
    </location>
</feature>
<dbReference type="PROSITE" id="PS50137">
    <property type="entry name" value="DS_RBD"/>
    <property type="match status" value="1"/>
</dbReference>
<dbReference type="GO" id="GO:0006396">
    <property type="term" value="P:RNA processing"/>
    <property type="evidence" value="ECO:0007669"/>
    <property type="project" value="InterPro"/>
</dbReference>
<dbReference type="Pfam" id="PF00035">
    <property type="entry name" value="dsrm"/>
    <property type="match status" value="1"/>
</dbReference>
<keyword evidence="14" id="KW-1185">Reference proteome</keyword>
<gene>
    <name evidence="13" type="primary">ADAD1-1</name>
    <name evidence="13" type="ORF">Y1Q_0001193</name>
</gene>
<dbReference type="GO" id="GO:0005634">
    <property type="term" value="C:nucleus"/>
    <property type="evidence" value="ECO:0007669"/>
    <property type="project" value="UniProtKB-SubCell"/>
</dbReference>
<dbReference type="FunFam" id="3.30.160.20:FF:000033">
    <property type="entry name" value="Adenosine deaminase domain-containing 1 (testis-specific)"/>
    <property type="match status" value="1"/>
</dbReference>
<dbReference type="InterPro" id="IPR044455">
    <property type="entry name" value="ADAD1_DSRM"/>
</dbReference>
<organism evidence="13 14">
    <name type="scientific">Alligator mississippiensis</name>
    <name type="common">American alligator</name>
    <dbReference type="NCBI Taxonomy" id="8496"/>
    <lineage>
        <taxon>Eukaryota</taxon>
        <taxon>Metazoa</taxon>
        <taxon>Chordata</taxon>
        <taxon>Craniata</taxon>
        <taxon>Vertebrata</taxon>
        <taxon>Euteleostomi</taxon>
        <taxon>Archelosauria</taxon>
        <taxon>Archosauria</taxon>
        <taxon>Crocodylia</taxon>
        <taxon>Alligatoridae</taxon>
        <taxon>Alligatorinae</taxon>
        <taxon>Alligator</taxon>
    </lineage>
</organism>
<evidence type="ECO:0000256" key="7">
    <source>
        <dbReference type="ARBA" id="ARBA00061642"/>
    </source>
</evidence>
<feature type="compositionally biased region" description="Basic and acidic residues" evidence="10">
    <location>
        <begin position="843"/>
        <end position="852"/>
    </location>
</feature>
<dbReference type="GO" id="GO:0003723">
    <property type="term" value="F:RNA binding"/>
    <property type="evidence" value="ECO:0007669"/>
    <property type="project" value="UniProtKB-UniRule"/>
</dbReference>
<dbReference type="PROSITE" id="PS50141">
    <property type="entry name" value="A_DEAMIN_EDITASE"/>
    <property type="match status" value="1"/>
</dbReference>
<feature type="domain" description="DRBM" evidence="11">
    <location>
        <begin position="2129"/>
        <end position="2197"/>
    </location>
</feature>
<dbReference type="SUPFAM" id="SSF54768">
    <property type="entry name" value="dsRNA-binding domain-like"/>
    <property type="match status" value="1"/>
</dbReference>
<dbReference type="SMART" id="SM01220">
    <property type="entry name" value="FSA_C"/>
    <property type="match status" value="1"/>
</dbReference>
<proteinExistence type="inferred from homology"/>
<evidence type="ECO:0000256" key="5">
    <source>
        <dbReference type="ARBA" id="ARBA00022884"/>
    </source>
</evidence>
<feature type="compositionally biased region" description="Low complexity" evidence="10">
    <location>
        <begin position="1190"/>
        <end position="1220"/>
    </location>
</feature>
<feature type="region of interest" description="Disordered" evidence="10">
    <location>
        <begin position="1"/>
        <end position="56"/>
    </location>
</feature>